<feature type="domain" description="Partial AB-hydrolase lipase" evidence="3">
    <location>
        <begin position="279"/>
        <end position="371"/>
    </location>
</feature>
<evidence type="ECO:0000256" key="2">
    <source>
        <dbReference type="SAM" id="Phobius"/>
    </source>
</evidence>
<dbReference type="OrthoDB" id="6130531at2759"/>
<keyword evidence="2" id="KW-0472">Membrane</keyword>
<keyword evidence="4" id="KW-0378">Hydrolase</keyword>
<name>A0A6G1FQE7_9PEZI</name>
<feature type="compositionally biased region" description="Polar residues" evidence="1">
    <location>
        <begin position="1"/>
        <end position="26"/>
    </location>
</feature>
<reference evidence="6" key="3">
    <citation type="submission" date="2025-04" db="UniProtKB">
        <authorList>
            <consortium name="RefSeq"/>
        </authorList>
    </citation>
    <scope>IDENTIFICATION</scope>
    <source>
        <strain evidence="6">CBS 781.70</strain>
    </source>
</reference>
<evidence type="ECO:0000313" key="4">
    <source>
        <dbReference type="EMBL" id="KAF1808055.1"/>
    </source>
</evidence>
<dbReference type="GO" id="GO:0016787">
    <property type="term" value="F:hydrolase activity"/>
    <property type="evidence" value="ECO:0007669"/>
    <property type="project" value="UniProtKB-KW"/>
</dbReference>
<feature type="region of interest" description="Disordered" evidence="1">
    <location>
        <begin position="1"/>
        <end position="55"/>
    </location>
</feature>
<dbReference type="FunFam" id="3.40.50.1820:FF:000193">
    <property type="entry name" value="Ab-hydrolase associated lipase"/>
    <property type="match status" value="1"/>
</dbReference>
<proteinExistence type="predicted"/>
<evidence type="ECO:0000259" key="3">
    <source>
        <dbReference type="Pfam" id="PF04083"/>
    </source>
</evidence>
<gene>
    <name evidence="4 6" type="ORF">P152DRAFT_444523</name>
</gene>
<dbReference type="RefSeq" id="XP_033529686.1">
    <property type="nucleotide sequence ID" value="XM_033677809.1"/>
</dbReference>
<dbReference type="GO" id="GO:0006629">
    <property type="term" value="P:lipid metabolic process"/>
    <property type="evidence" value="ECO:0007669"/>
    <property type="project" value="InterPro"/>
</dbReference>
<organism evidence="4">
    <name type="scientific">Eremomyces bilateralis CBS 781.70</name>
    <dbReference type="NCBI Taxonomy" id="1392243"/>
    <lineage>
        <taxon>Eukaryota</taxon>
        <taxon>Fungi</taxon>
        <taxon>Dikarya</taxon>
        <taxon>Ascomycota</taxon>
        <taxon>Pezizomycotina</taxon>
        <taxon>Dothideomycetes</taxon>
        <taxon>Dothideomycetes incertae sedis</taxon>
        <taxon>Eremomycetales</taxon>
        <taxon>Eremomycetaceae</taxon>
        <taxon>Eremomyces</taxon>
    </lineage>
</organism>
<accession>A0A6G1FQE7</accession>
<dbReference type="PANTHER" id="PTHR11005">
    <property type="entry name" value="LYSOSOMAL ACID LIPASE-RELATED"/>
    <property type="match status" value="1"/>
</dbReference>
<keyword evidence="5" id="KW-1185">Reference proteome</keyword>
<dbReference type="Pfam" id="PF04083">
    <property type="entry name" value="Abhydro_lipase"/>
    <property type="match status" value="1"/>
</dbReference>
<dbReference type="InterPro" id="IPR006693">
    <property type="entry name" value="AB_hydrolase_lipase"/>
</dbReference>
<keyword evidence="2" id="KW-0812">Transmembrane</keyword>
<evidence type="ECO:0000256" key="1">
    <source>
        <dbReference type="SAM" id="MobiDB-lite"/>
    </source>
</evidence>
<sequence>MSARTETQFRNGSVNTGQELSRQELQSEYEIQASRLAKHAPTRHPSSRAIKAKFVTPQDPVVQTADAERLTAVPIPEAAKLNVLKDVLESHPPGQSLPSDPSTRIAKDGTIHGIGEMNSNGSDNIEDRLGVDGPFCEAQSQPTTNPLFPPLPMYGPPSLLRGLQSLTFRVTSMILSMCFLMVIVLGSILSGSSKVPGYFRARMKGDPKKSRPFYEEEKRRADERRYQQEEWLQEHGGRTVKDEERNAAAPTIPVPESLGVEETFVPTAGGPDPLTPHFRQYALREGLDLEEYTLETEDGFLISMWHLYNPHNYSPNPQADRGPLGPDNLFSISSGTGPSFPLGVGKSKAKGKYPVLLIPGLLQSPGSYLVSGPSSLAFFLAKSHYDIWLGAPRCGLNPRHTTLPSNDPRFWSWNLRAMGVFDLAALISRVVRETGFSKVALVAHSQGTAASMVALAKKQRPVIGERISLFAGLAPAAYAGPLLRRVYFRFIKMLPPQVFRMVFGIHAFIPAMLTFQKLLPSAIYGRLGYKVFTYLFEWTDERWERDLVPRYFLQSPVYISAESMAWWLGSMGFARQQCILATKREVRMEDDEDHRAPEENRAQPVHAPGSEEERAAYAWYDSRAPPFALWVAGSDNLVDGQRLLRRFERGREPCVNLVHSTVIEGYEHLDVLWAVDVIEKVGKELREWIWKTIPNEDRDRVVSVAGCKGIAPWESSSTH</sequence>
<feature type="transmembrane region" description="Helical" evidence="2">
    <location>
        <begin position="166"/>
        <end position="189"/>
    </location>
</feature>
<dbReference type="EMBL" id="ML975192">
    <property type="protein sequence ID" value="KAF1808055.1"/>
    <property type="molecule type" value="Genomic_DNA"/>
</dbReference>
<reference evidence="4 6" key="1">
    <citation type="submission" date="2020-01" db="EMBL/GenBank/DDBJ databases">
        <authorList>
            <consortium name="DOE Joint Genome Institute"/>
            <person name="Haridas S."/>
            <person name="Albert R."/>
            <person name="Binder M."/>
            <person name="Bloem J."/>
            <person name="Labutti K."/>
            <person name="Salamov A."/>
            <person name="Andreopoulos B."/>
            <person name="Baker S.E."/>
            <person name="Barry K."/>
            <person name="Bills G."/>
            <person name="Bluhm B.H."/>
            <person name="Cannon C."/>
            <person name="Castanera R."/>
            <person name="Culley D.E."/>
            <person name="Daum C."/>
            <person name="Ezra D."/>
            <person name="Gonzalez J.B."/>
            <person name="Henrissat B."/>
            <person name="Kuo A."/>
            <person name="Liang C."/>
            <person name="Lipzen A."/>
            <person name="Lutzoni F."/>
            <person name="Magnuson J."/>
            <person name="Mondo S."/>
            <person name="Nolan M."/>
            <person name="Ohm R."/>
            <person name="Pangilinan J."/>
            <person name="Park H.-J."/>
            <person name="Ramirez L."/>
            <person name="Alfaro M."/>
            <person name="Sun H."/>
            <person name="Tritt A."/>
            <person name="Yoshinaga Y."/>
            <person name="Zwiers L.-H."/>
            <person name="Turgeon B.G."/>
            <person name="Goodwin S.B."/>
            <person name="Spatafora J.W."/>
            <person name="Crous P.W."/>
            <person name="Grigoriev I.V."/>
        </authorList>
    </citation>
    <scope>NUCLEOTIDE SEQUENCE</scope>
    <source>
        <strain evidence="4 6">CBS 781.70</strain>
    </source>
</reference>
<dbReference type="GeneID" id="54418379"/>
<dbReference type="Gene3D" id="3.40.50.1820">
    <property type="entry name" value="alpha/beta hydrolase"/>
    <property type="match status" value="1"/>
</dbReference>
<feature type="compositionally biased region" description="Basic residues" evidence="1">
    <location>
        <begin position="36"/>
        <end position="46"/>
    </location>
</feature>
<reference evidence="6" key="2">
    <citation type="submission" date="2020-04" db="EMBL/GenBank/DDBJ databases">
        <authorList>
            <consortium name="NCBI Genome Project"/>
        </authorList>
    </citation>
    <scope>NUCLEOTIDE SEQUENCE</scope>
    <source>
        <strain evidence="6">CBS 781.70</strain>
    </source>
</reference>
<dbReference type="Proteomes" id="UP000504638">
    <property type="component" value="Unplaced"/>
</dbReference>
<protein>
    <submittedName>
        <fullName evidence="4 6">Alpha/beta-hydrolase</fullName>
    </submittedName>
</protein>
<dbReference type="InterPro" id="IPR029058">
    <property type="entry name" value="AB_hydrolase_fold"/>
</dbReference>
<dbReference type="AlphaFoldDB" id="A0A6G1FQE7"/>
<feature type="compositionally biased region" description="Basic and acidic residues" evidence="1">
    <location>
        <begin position="589"/>
        <end position="601"/>
    </location>
</feature>
<keyword evidence="2" id="KW-1133">Transmembrane helix</keyword>
<dbReference type="SUPFAM" id="SSF53474">
    <property type="entry name" value="alpha/beta-Hydrolases"/>
    <property type="match status" value="1"/>
</dbReference>
<evidence type="ECO:0000313" key="6">
    <source>
        <dbReference type="RefSeq" id="XP_033529686.1"/>
    </source>
</evidence>
<evidence type="ECO:0000313" key="5">
    <source>
        <dbReference type="Proteomes" id="UP000504638"/>
    </source>
</evidence>
<feature type="region of interest" description="Disordered" evidence="1">
    <location>
        <begin position="589"/>
        <end position="610"/>
    </location>
</feature>